<reference evidence="2 3" key="1">
    <citation type="submission" date="2024-01" db="EMBL/GenBank/DDBJ databases">
        <title>The diversity of rhizobia nodulating Mimosa spp. in eleven states of Brazil covering several biomes is determined by host plant, location, and edaphic factors.</title>
        <authorList>
            <person name="Rouws L."/>
            <person name="Barauna A."/>
            <person name="Beukes C."/>
            <person name="De Faria S.M."/>
            <person name="Gross E."/>
            <person name="Dos Reis Junior F.B."/>
            <person name="Simon M."/>
            <person name="Maluk M."/>
            <person name="Odee D.W."/>
            <person name="Kenicer G."/>
            <person name="Young J.P.W."/>
            <person name="Reis V.M."/>
            <person name="Zilli J."/>
            <person name="James E.K."/>
        </authorList>
    </citation>
    <scope>NUCLEOTIDE SEQUENCE [LARGE SCALE GENOMIC DNA]</scope>
    <source>
        <strain evidence="2 3">JPY77</strain>
    </source>
</reference>
<keyword evidence="3" id="KW-1185">Reference proteome</keyword>
<sequence>MKIETRAVTENKHQSLPDLKQTRSSDAPDGTRSLLVRFDSGSGKSAVASMVLHQFCPGTIYSVHDPIVNRGTGAFGVPAVHVSPDMLASLAVTLQQDPGHLLVDVSTCSVVVFIDFISRNPGVLSRFDLVVIPVKPQYHYERSAIDTATWLLRQQVNPQIIRFVFNHLLDEDCGRIAALKRDADRSKLFPLMTQFLNETPALGQQTHDCRLPETFMFDLCYLGDAMDTMTSTSAGPHHKHYRLISGESEVEHREHFARLAYRALVSGLPREHAFAAARST</sequence>
<organism evidence="2 3">
    <name type="scientific">Paraburkholderia sabiae</name>
    <dbReference type="NCBI Taxonomy" id="273251"/>
    <lineage>
        <taxon>Bacteria</taxon>
        <taxon>Pseudomonadati</taxon>
        <taxon>Pseudomonadota</taxon>
        <taxon>Betaproteobacteria</taxon>
        <taxon>Burkholderiales</taxon>
        <taxon>Burkholderiaceae</taxon>
        <taxon>Paraburkholderia</taxon>
    </lineage>
</organism>
<gene>
    <name evidence="2" type="ORF">V4C55_28955</name>
</gene>
<dbReference type="EMBL" id="JAZHGC010000028">
    <property type="protein sequence ID" value="MEM5289758.1"/>
    <property type="molecule type" value="Genomic_DNA"/>
</dbReference>
<evidence type="ECO:0000256" key="1">
    <source>
        <dbReference type="SAM" id="MobiDB-lite"/>
    </source>
</evidence>
<name>A0ABU9QK04_9BURK</name>
<dbReference type="Proteomes" id="UP001494588">
    <property type="component" value="Unassembled WGS sequence"/>
</dbReference>
<evidence type="ECO:0000313" key="2">
    <source>
        <dbReference type="EMBL" id="MEM5289758.1"/>
    </source>
</evidence>
<accession>A0ABU9QK04</accession>
<feature type="compositionally biased region" description="Basic and acidic residues" evidence="1">
    <location>
        <begin position="1"/>
        <end position="23"/>
    </location>
</feature>
<comment type="caution">
    <text evidence="2">The sequence shown here is derived from an EMBL/GenBank/DDBJ whole genome shotgun (WGS) entry which is preliminary data.</text>
</comment>
<dbReference type="RefSeq" id="WP_201651028.1">
    <property type="nucleotide sequence ID" value="NZ_CAJHCS010000010.1"/>
</dbReference>
<protein>
    <recommendedName>
        <fullName evidence="4">CobQ/CobB/MinD/ParA nucleotide binding domain-containing protein</fullName>
    </recommendedName>
</protein>
<evidence type="ECO:0000313" key="3">
    <source>
        <dbReference type="Proteomes" id="UP001494588"/>
    </source>
</evidence>
<feature type="region of interest" description="Disordered" evidence="1">
    <location>
        <begin position="1"/>
        <end position="32"/>
    </location>
</feature>
<evidence type="ECO:0008006" key="4">
    <source>
        <dbReference type="Google" id="ProtNLM"/>
    </source>
</evidence>
<proteinExistence type="predicted"/>